<accession>A0A9Y1BKK0</accession>
<evidence type="ECO:0008006" key="2">
    <source>
        <dbReference type="Google" id="ProtNLM"/>
    </source>
</evidence>
<reference evidence="1" key="1">
    <citation type="journal article" date="2022" name="Nat. Microbiol.">
        <title>Unique mobile elements and scalable gene flow at the prokaryote-eukaryote boundary revealed by circularized Asgard archaea genomes.</title>
        <authorList>
            <person name="Wu F."/>
            <person name="Speth D.R."/>
            <person name="Philosof A."/>
            <person name="Cremiere A."/>
            <person name="Narayanan A."/>
            <person name="Barco R.A."/>
            <person name="Connon S.A."/>
            <person name="Amend J.P."/>
            <person name="Antoshechkin I.A."/>
            <person name="Orphan V.J."/>
        </authorList>
    </citation>
    <scope>NUCLEOTIDE SEQUENCE</scope>
    <source>
        <strain evidence="1">PM71</strain>
    </source>
</reference>
<evidence type="ECO:0000313" key="1">
    <source>
        <dbReference type="EMBL" id="UJG40748.1"/>
    </source>
</evidence>
<dbReference type="Proteomes" id="UP001201020">
    <property type="component" value="Chromosome"/>
</dbReference>
<gene>
    <name evidence="1" type="ORF">K9W45_13045</name>
</gene>
<dbReference type="AlphaFoldDB" id="A0A9Y1BKK0"/>
<sequence>MIIESIKFMKELEKMEKNTQQLVVSEDYDIDSIKEQFPVIFLIEVDWNLENSYKGFRIITDLNDELVQDFPNKEPFSLLRKEKELIKVLDFKKYTSTISDSNKYIGSTSGLNTFSLFHFKLGSLFRNPLYEKGKNKPLERISKLNLKNEYLKLILNTVKNNKTKEFINEIITSNKNKEKTKIMLTYEHFYRELLNIFGLLDQNNKDILGGTNLQEGEYKNIKSKKYIDNIRNQVSEQEYSLLKKLNILLRLCDKAYVFLNYKNYQVIEELFEQYIILKLFVTRDTIIESTCPVCGRKGEMGNISNYTSFNEKKPFSIKFDRHLKHTIKICISCAEYFNNFLYFLKENKINIFPLFIKESLVKEQIDFIKSLKSLEKDNKNKRKFFFLTIKEIQKRSNLNSFDIILVNIINKKSIIFFDYISNYRLYFNGNSEYKEYLGTQSSKKFGKEDLLKKLKKIFDLKIKFFGDLDTKKKSGITEQKYLIYKYRKKFFDTIYRSEICLTDNDIAEITTKLLENKFIMHSETGKNTSTKSQIHEILNFYLNADLFSKVNDNFIKKNKNGEIMLDKIREEKKKIINGESFKIDSPEKFAYYLGQMVYYLISKSNADKKMKLLTPLVSVQSPINLKRILLEKYLEKYLHEISEYKDFRHIVFAETLNYLANNFSQPFNEIKMSFYVGFFDENIFFMKKED</sequence>
<dbReference type="EMBL" id="CP084166">
    <property type="protein sequence ID" value="UJG40748.1"/>
    <property type="molecule type" value="Genomic_DNA"/>
</dbReference>
<proteinExistence type="predicted"/>
<name>A0A9Y1BKK0_9ARCH</name>
<protein>
    <recommendedName>
        <fullName evidence="2">CRISPR-associated protein Csh1</fullName>
    </recommendedName>
</protein>
<organism evidence="1">
    <name type="scientific">Candidatus Heimdallarchaeum aukensis</name>
    <dbReference type="NCBI Taxonomy" id="2876573"/>
    <lineage>
        <taxon>Archaea</taxon>
        <taxon>Promethearchaeati</taxon>
        <taxon>Candidatus Heimdallarchaeota</taxon>
        <taxon>Candidatus Heimdallarchaeia (ex Rinke et al. 2021) (nom. nud.)</taxon>
        <taxon>Candidatus Heimdallarchaeales</taxon>
        <taxon>Candidatus Heimdallarchaeaceae</taxon>
        <taxon>Candidatus Heimdallarchaeum</taxon>
    </lineage>
</organism>